<feature type="compositionally biased region" description="Polar residues" evidence="1">
    <location>
        <begin position="104"/>
        <end position="115"/>
    </location>
</feature>
<reference evidence="2" key="1">
    <citation type="submission" date="2020-05" db="UniProtKB">
        <authorList>
            <consortium name="EnsemblMetazoa"/>
        </authorList>
    </citation>
    <scope>IDENTIFICATION</scope>
    <source>
        <strain evidence="2">Jacobina</strain>
    </source>
</reference>
<evidence type="ECO:0000256" key="1">
    <source>
        <dbReference type="SAM" id="MobiDB-lite"/>
    </source>
</evidence>
<dbReference type="Proteomes" id="UP000092461">
    <property type="component" value="Unassembled WGS sequence"/>
</dbReference>
<feature type="compositionally biased region" description="Acidic residues" evidence="1">
    <location>
        <begin position="151"/>
        <end position="173"/>
    </location>
</feature>
<evidence type="ECO:0000313" key="2">
    <source>
        <dbReference type="EnsemblMetazoa" id="LLOJ001546-PA"/>
    </source>
</evidence>
<dbReference type="AlphaFoldDB" id="A0A1B0GHM3"/>
<dbReference type="VEuPathDB" id="VectorBase:LLONM1_002325"/>
<feature type="compositionally biased region" description="Polar residues" evidence="1">
    <location>
        <begin position="123"/>
        <end position="134"/>
    </location>
</feature>
<accession>A0A1B0GHM3</accession>
<evidence type="ECO:0000313" key="3">
    <source>
        <dbReference type="Proteomes" id="UP000092461"/>
    </source>
</evidence>
<name>A0A1B0GHM3_LUTLO</name>
<protein>
    <submittedName>
        <fullName evidence="2">Uncharacterized protein</fullName>
    </submittedName>
</protein>
<dbReference type="EnsemblMetazoa" id="LLOJ001546-RA">
    <property type="protein sequence ID" value="LLOJ001546-PA"/>
    <property type="gene ID" value="LLOJ001546"/>
</dbReference>
<keyword evidence="3" id="KW-1185">Reference proteome</keyword>
<dbReference type="EMBL" id="AJWK01005343">
    <property type="status" value="NOT_ANNOTATED_CDS"/>
    <property type="molecule type" value="Genomic_DNA"/>
</dbReference>
<feature type="region of interest" description="Disordered" evidence="1">
    <location>
        <begin position="16"/>
        <end position="52"/>
    </location>
</feature>
<organism evidence="2 3">
    <name type="scientific">Lutzomyia longipalpis</name>
    <name type="common">Sand fly</name>
    <dbReference type="NCBI Taxonomy" id="7200"/>
    <lineage>
        <taxon>Eukaryota</taxon>
        <taxon>Metazoa</taxon>
        <taxon>Ecdysozoa</taxon>
        <taxon>Arthropoda</taxon>
        <taxon>Hexapoda</taxon>
        <taxon>Insecta</taxon>
        <taxon>Pterygota</taxon>
        <taxon>Neoptera</taxon>
        <taxon>Endopterygota</taxon>
        <taxon>Diptera</taxon>
        <taxon>Nematocera</taxon>
        <taxon>Psychodoidea</taxon>
        <taxon>Psychodidae</taxon>
        <taxon>Lutzomyia</taxon>
        <taxon>Lutzomyia</taxon>
    </lineage>
</organism>
<proteinExistence type="predicted"/>
<dbReference type="VEuPathDB" id="VectorBase:LLOJ001546"/>
<sequence>MWERSEAHREVLNVLCADENEAAPTETSNQPLDDDPSLGNGPEPEVIDVKDLPPFPVLRNRLLDTANEVETFNGYHYDKPEIPFDDTNINQVQVDGYSYPKPQNPLTYPDQTNTVQEEEPRNLTPQNPPESASQGPPVIDLPEDSIRILDDDVTDVDDEPNDAADETDASNAN</sequence>
<feature type="region of interest" description="Disordered" evidence="1">
    <location>
        <begin position="94"/>
        <end position="173"/>
    </location>
</feature>